<proteinExistence type="predicted"/>
<evidence type="ECO:0000256" key="1">
    <source>
        <dbReference type="SAM" id="Phobius"/>
    </source>
</evidence>
<dbReference type="Proteomes" id="UP001144673">
    <property type="component" value="Chromosome 3"/>
</dbReference>
<dbReference type="GeneID" id="80889723"/>
<organism evidence="2 3">
    <name type="scientific">Akanthomyces muscarius</name>
    <name type="common">Entomopathogenic fungus</name>
    <name type="synonym">Lecanicillium muscarium</name>
    <dbReference type="NCBI Taxonomy" id="2231603"/>
    <lineage>
        <taxon>Eukaryota</taxon>
        <taxon>Fungi</taxon>
        <taxon>Dikarya</taxon>
        <taxon>Ascomycota</taxon>
        <taxon>Pezizomycotina</taxon>
        <taxon>Sordariomycetes</taxon>
        <taxon>Hypocreomycetidae</taxon>
        <taxon>Hypocreales</taxon>
        <taxon>Cordycipitaceae</taxon>
        <taxon>Akanthomyces</taxon>
    </lineage>
</organism>
<name>A0A9W8Q927_AKAMU</name>
<evidence type="ECO:0000313" key="3">
    <source>
        <dbReference type="Proteomes" id="UP001144673"/>
    </source>
</evidence>
<dbReference type="AlphaFoldDB" id="A0A9W8Q927"/>
<keyword evidence="1" id="KW-0472">Membrane</keyword>
<dbReference type="RefSeq" id="XP_056051017.1">
    <property type="nucleotide sequence ID" value="XM_056194040.1"/>
</dbReference>
<keyword evidence="3" id="KW-1185">Reference proteome</keyword>
<sequence length="223" mass="25521">MCMAASMWHNVVMEAVWWRAWDRVAPHALAAPHYWNFLKVRRSNRLGFNSLFRTIFCTFLEFLTIFFLAVAIHRATIQADLSGLEAKPDPWRNGSASDSSSWNFLKVRRSNRLGFNPLLPDQFFLVVPRAGAPRWRGSEDEGFNSRSDRLFFLAYAYASLTGKSMYIVLSLLSVLLYLFLAVLPREASTGSTIFARETELATHRTHEPRGCPTILYSRCHVPV</sequence>
<evidence type="ECO:0000313" key="2">
    <source>
        <dbReference type="EMBL" id="KAJ4148076.1"/>
    </source>
</evidence>
<keyword evidence="1" id="KW-1133">Transmembrane helix</keyword>
<keyword evidence="1" id="KW-0812">Transmembrane</keyword>
<reference evidence="2" key="1">
    <citation type="journal article" date="2023" name="Access Microbiol">
        <title>De-novo genome assembly for Akanthomyces muscarius, a biocontrol agent of insect agricultural pests.</title>
        <authorList>
            <person name="Erdos Z."/>
            <person name="Studholme D.J."/>
            <person name="Raymond B."/>
            <person name="Sharma M."/>
        </authorList>
    </citation>
    <scope>NUCLEOTIDE SEQUENCE</scope>
    <source>
        <strain evidence="2">Ve6</strain>
    </source>
</reference>
<dbReference type="KEGG" id="amus:LMH87_002564"/>
<gene>
    <name evidence="2" type="ORF">LMH87_002564</name>
</gene>
<protein>
    <submittedName>
        <fullName evidence="2">Uncharacterized protein</fullName>
    </submittedName>
</protein>
<dbReference type="EMBL" id="JAJHUN010000010">
    <property type="protein sequence ID" value="KAJ4148076.1"/>
    <property type="molecule type" value="Genomic_DNA"/>
</dbReference>
<feature type="transmembrane region" description="Helical" evidence="1">
    <location>
        <begin position="51"/>
        <end position="72"/>
    </location>
</feature>
<comment type="caution">
    <text evidence="2">The sequence shown here is derived from an EMBL/GenBank/DDBJ whole genome shotgun (WGS) entry which is preliminary data.</text>
</comment>
<feature type="transmembrane region" description="Helical" evidence="1">
    <location>
        <begin position="165"/>
        <end position="183"/>
    </location>
</feature>
<accession>A0A9W8Q927</accession>